<keyword evidence="4" id="KW-1185">Reference proteome</keyword>
<dbReference type="Proteomes" id="UP000250043">
    <property type="component" value="Unassembled WGS sequence"/>
</dbReference>
<dbReference type="Pfam" id="PF00383">
    <property type="entry name" value="dCMP_cyt_deam_1"/>
    <property type="match status" value="1"/>
</dbReference>
<dbReference type="InterPro" id="IPR002125">
    <property type="entry name" value="CMP_dCMP_dom"/>
</dbReference>
<organism evidence="3 4">
    <name type="scientific">Obba rivulosa</name>
    <dbReference type="NCBI Taxonomy" id="1052685"/>
    <lineage>
        <taxon>Eukaryota</taxon>
        <taxon>Fungi</taxon>
        <taxon>Dikarya</taxon>
        <taxon>Basidiomycota</taxon>
        <taxon>Agaricomycotina</taxon>
        <taxon>Agaricomycetes</taxon>
        <taxon>Polyporales</taxon>
        <taxon>Gelatoporiaceae</taxon>
        <taxon>Obba</taxon>
    </lineage>
</organism>
<protein>
    <recommendedName>
        <fullName evidence="2">CMP/dCMP-type deaminase domain-containing protein</fullName>
    </recommendedName>
</protein>
<evidence type="ECO:0000256" key="1">
    <source>
        <dbReference type="SAM" id="MobiDB-lite"/>
    </source>
</evidence>
<dbReference type="InterPro" id="IPR016193">
    <property type="entry name" value="Cytidine_deaminase-like"/>
</dbReference>
<feature type="region of interest" description="Disordered" evidence="1">
    <location>
        <begin position="80"/>
        <end position="188"/>
    </location>
</feature>
<proteinExistence type="predicted"/>
<evidence type="ECO:0000259" key="2">
    <source>
        <dbReference type="Pfam" id="PF00383"/>
    </source>
</evidence>
<evidence type="ECO:0000313" key="4">
    <source>
        <dbReference type="Proteomes" id="UP000250043"/>
    </source>
</evidence>
<sequence length="265" mass="28700">MNKTNFYLSQCAEAASKSDMCYRLGAVMVKGGKVISSGFNHHRPHYDGGELRTHGHRKPVSMHAEMHAIFSLTGMSPSFKTQVQGLEPRGAPALSSTSQGPDLPLTTNANSSARALKGKNKRRRPARSRQSPTPSSSSSSPDRTQNRSASPRLEPTHGAGVASGGGRYDKGRGQGQEQADGGWAERRRSPRANGADLYVARFTKSGVGGAAPCWRCLAWCRWAGVKRVFHWNGELGRFEVVKVNSAQGAMYATHADYRLFAGLGW</sequence>
<feature type="compositionally biased region" description="Low complexity" evidence="1">
    <location>
        <begin position="128"/>
        <end position="148"/>
    </location>
</feature>
<dbReference type="AlphaFoldDB" id="A0A8E2B0P2"/>
<feature type="domain" description="CMP/dCMP-type deaminase" evidence="2">
    <location>
        <begin position="2"/>
        <end position="74"/>
    </location>
</feature>
<dbReference type="Gene3D" id="3.40.140.10">
    <property type="entry name" value="Cytidine Deaminase, domain 2"/>
    <property type="match status" value="1"/>
</dbReference>
<evidence type="ECO:0000313" key="3">
    <source>
        <dbReference type="EMBL" id="OCH92584.1"/>
    </source>
</evidence>
<dbReference type="EMBL" id="KV722367">
    <property type="protein sequence ID" value="OCH92584.1"/>
    <property type="molecule type" value="Genomic_DNA"/>
</dbReference>
<name>A0A8E2B0P2_9APHY</name>
<feature type="compositionally biased region" description="Polar residues" evidence="1">
    <location>
        <begin position="94"/>
        <end position="113"/>
    </location>
</feature>
<accession>A0A8E2B0P2</accession>
<dbReference type="GO" id="GO:0006139">
    <property type="term" value="P:nucleobase-containing compound metabolic process"/>
    <property type="evidence" value="ECO:0007669"/>
    <property type="project" value="UniProtKB-ARBA"/>
</dbReference>
<gene>
    <name evidence="3" type="ORF">OBBRIDRAFT_811618</name>
</gene>
<dbReference type="OrthoDB" id="9972196at2759"/>
<dbReference type="GO" id="GO:0003824">
    <property type="term" value="F:catalytic activity"/>
    <property type="evidence" value="ECO:0007669"/>
    <property type="project" value="InterPro"/>
</dbReference>
<dbReference type="SUPFAM" id="SSF53927">
    <property type="entry name" value="Cytidine deaminase-like"/>
    <property type="match status" value="1"/>
</dbReference>
<reference evidence="3 4" key="1">
    <citation type="submission" date="2016-07" db="EMBL/GenBank/DDBJ databases">
        <title>Draft genome of the white-rot fungus Obba rivulosa 3A-2.</title>
        <authorList>
            <consortium name="DOE Joint Genome Institute"/>
            <person name="Miettinen O."/>
            <person name="Riley R."/>
            <person name="Acob R."/>
            <person name="Barry K."/>
            <person name="Cullen D."/>
            <person name="De Vries R."/>
            <person name="Hainaut M."/>
            <person name="Hatakka A."/>
            <person name="Henrissat B."/>
            <person name="Hilden K."/>
            <person name="Kuo R."/>
            <person name="Labutti K."/>
            <person name="Lipzen A."/>
            <person name="Makela M.R."/>
            <person name="Sandor L."/>
            <person name="Spatafora J.W."/>
            <person name="Grigoriev I.V."/>
            <person name="Hibbett D.S."/>
        </authorList>
    </citation>
    <scope>NUCLEOTIDE SEQUENCE [LARGE SCALE GENOMIC DNA]</scope>
    <source>
        <strain evidence="3 4">3A-2</strain>
    </source>
</reference>
<feature type="compositionally biased region" description="Basic residues" evidence="1">
    <location>
        <begin position="116"/>
        <end position="127"/>
    </location>
</feature>